<dbReference type="PANTHER" id="PTHR42718">
    <property type="entry name" value="MAJOR FACILITATOR SUPERFAMILY MULTIDRUG TRANSPORTER MFSC"/>
    <property type="match status" value="1"/>
</dbReference>
<feature type="region of interest" description="Disordered" evidence="7">
    <location>
        <begin position="478"/>
        <end position="506"/>
    </location>
</feature>
<dbReference type="Gene3D" id="1.20.1250.20">
    <property type="entry name" value="MFS general substrate transporter like domains"/>
    <property type="match status" value="1"/>
</dbReference>
<keyword evidence="2" id="KW-0813">Transport</keyword>
<dbReference type="PhylomeDB" id="Q2JBG4"/>
<dbReference type="AlphaFoldDB" id="Q2JBG4"/>
<evidence type="ECO:0000256" key="5">
    <source>
        <dbReference type="ARBA" id="ARBA00022989"/>
    </source>
</evidence>
<evidence type="ECO:0000313" key="10">
    <source>
        <dbReference type="EMBL" id="ABD11378.1"/>
    </source>
</evidence>
<dbReference type="EMBL" id="CP000249">
    <property type="protein sequence ID" value="ABD11378.1"/>
    <property type="molecule type" value="Genomic_DNA"/>
</dbReference>
<dbReference type="KEGG" id="fra:Francci3_2004"/>
<dbReference type="InterPro" id="IPR020846">
    <property type="entry name" value="MFS_dom"/>
</dbReference>
<accession>Q2JBG4</accession>
<dbReference type="InterPro" id="IPR011701">
    <property type="entry name" value="MFS"/>
</dbReference>
<protein>
    <submittedName>
        <fullName evidence="10">Drug resistance transporter EmrB/QacA subfamily</fullName>
    </submittedName>
</protein>
<feature type="transmembrane region" description="Helical" evidence="8">
    <location>
        <begin position="172"/>
        <end position="194"/>
    </location>
</feature>
<dbReference type="GO" id="GO:0005886">
    <property type="term" value="C:plasma membrane"/>
    <property type="evidence" value="ECO:0007669"/>
    <property type="project" value="UniProtKB-SubCell"/>
</dbReference>
<evidence type="ECO:0000256" key="7">
    <source>
        <dbReference type="SAM" id="MobiDB-lite"/>
    </source>
</evidence>
<feature type="transmembrane region" description="Helical" evidence="8">
    <location>
        <begin position="311"/>
        <end position="329"/>
    </location>
</feature>
<feature type="transmembrane region" description="Helical" evidence="8">
    <location>
        <begin position="341"/>
        <end position="357"/>
    </location>
</feature>
<dbReference type="InterPro" id="IPR036259">
    <property type="entry name" value="MFS_trans_sf"/>
</dbReference>
<evidence type="ECO:0000259" key="9">
    <source>
        <dbReference type="PROSITE" id="PS50850"/>
    </source>
</evidence>
<dbReference type="HOGENOM" id="CLU_000960_28_2_11"/>
<keyword evidence="11" id="KW-1185">Reference proteome</keyword>
<evidence type="ECO:0000256" key="1">
    <source>
        <dbReference type="ARBA" id="ARBA00004651"/>
    </source>
</evidence>
<keyword evidence="6 8" id="KW-0472">Membrane</keyword>
<feature type="transmembrane region" description="Helical" evidence="8">
    <location>
        <begin position="147"/>
        <end position="166"/>
    </location>
</feature>
<feature type="transmembrane region" description="Helical" evidence="8">
    <location>
        <begin position="413"/>
        <end position="430"/>
    </location>
</feature>
<proteinExistence type="predicted"/>
<comment type="subcellular location">
    <subcellularLocation>
        <location evidence="1">Cell membrane</location>
        <topology evidence="1">Multi-pass membrane protein</topology>
    </subcellularLocation>
</comment>
<feature type="transmembrane region" description="Helical" evidence="8">
    <location>
        <begin position="238"/>
        <end position="254"/>
    </location>
</feature>
<dbReference type="STRING" id="106370.Francci3_2004"/>
<reference evidence="10 11" key="1">
    <citation type="journal article" date="2007" name="Genome Res.">
        <title>Genome characteristics of facultatively symbiotic Frankia sp. strains reflect host range and host plant biogeography.</title>
        <authorList>
            <person name="Normand P."/>
            <person name="Lapierre P."/>
            <person name="Tisa L.S."/>
            <person name="Gogarten J.P."/>
            <person name="Alloisio N."/>
            <person name="Bagnarol E."/>
            <person name="Bassi C.A."/>
            <person name="Berry A.M."/>
            <person name="Bickhart D.M."/>
            <person name="Choisne N."/>
            <person name="Couloux A."/>
            <person name="Cournoyer B."/>
            <person name="Cruveiller S."/>
            <person name="Daubin V."/>
            <person name="Demange N."/>
            <person name="Francino M.P."/>
            <person name="Goltsman E."/>
            <person name="Huang Y."/>
            <person name="Kopp O.R."/>
            <person name="Labarre L."/>
            <person name="Lapidus A."/>
            <person name="Lavire C."/>
            <person name="Marechal J."/>
            <person name="Martinez M."/>
            <person name="Mastronunzio J.E."/>
            <person name="Mullin B.C."/>
            <person name="Niemann J."/>
            <person name="Pujic P."/>
            <person name="Rawnsley T."/>
            <person name="Rouy Z."/>
            <person name="Schenowitz C."/>
            <person name="Sellstedt A."/>
            <person name="Tavares F."/>
            <person name="Tomkins J.P."/>
            <person name="Vallenet D."/>
            <person name="Valverde C."/>
            <person name="Wall L.G."/>
            <person name="Wang Y."/>
            <person name="Medigue C."/>
            <person name="Benson D.R."/>
        </authorList>
    </citation>
    <scope>NUCLEOTIDE SEQUENCE [LARGE SCALE GENOMIC DNA]</scope>
    <source>
        <strain evidence="11">DSM 45818 / CECT 9043 / CcI3</strain>
    </source>
</reference>
<keyword evidence="5 8" id="KW-1133">Transmembrane helix</keyword>
<dbReference type="CDD" id="cd17321">
    <property type="entry name" value="MFS_MMR_MDR_like"/>
    <property type="match status" value="1"/>
</dbReference>
<dbReference type="eggNOG" id="COG0477">
    <property type="taxonomic scope" value="Bacteria"/>
</dbReference>
<evidence type="ECO:0000256" key="2">
    <source>
        <dbReference type="ARBA" id="ARBA00022448"/>
    </source>
</evidence>
<dbReference type="Pfam" id="PF07690">
    <property type="entry name" value="MFS_1"/>
    <property type="match status" value="1"/>
</dbReference>
<sequence>MTDSTPPAPPPALPSRWLALGVLCTSNLMAILDSSIVTVALPTIQQDLGFSQANLAWVVNGYLIAFAGLLLLSGRLGDLLGGRPVFIGGLGLFTAASLACGLANTGGLLITFRFLQGAGGALASAVALGMIVTIFPDSRERAKALACYAFVAAAGSSIGLILGGVLTKSLSWPWVFYVNVPLGVLAVVLALWVLPPIAGLGLRESADVLGAGLVTAGLMLGVYTVVRGGADGWSDGGTLGSLAASLLLLAAFVGRQARAAKPLLPLRIFRSRAVGGANIILTLMVAGLFGYQFCTALYLQDVLGYNALRTGLAFLPAPLTIAAVSLGLASPLNTRFGPRPVIVVGLLLVAAALLLLARLPADGSYASDIAPVFVLLGIGFGAAMPALIGQAMAVSDPAEAGVASGVANTTQQIGAALGTAILATLAASRTDSLLDHGRSTTTALTGGFHLAYAVSAALVAAAVLVALFVLRPPGQSRAADSARTADAHPAETDDPTQPAGVPAAGQ</sequence>
<dbReference type="Gene3D" id="1.20.1720.10">
    <property type="entry name" value="Multidrug resistance protein D"/>
    <property type="match status" value="1"/>
</dbReference>
<dbReference type="NCBIfam" id="TIGR00711">
    <property type="entry name" value="efflux_EmrB"/>
    <property type="match status" value="1"/>
</dbReference>
<dbReference type="PROSITE" id="PS50850">
    <property type="entry name" value="MFS"/>
    <property type="match status" value="1"/>
</dbReference>
<evidence type="ECO:0000256" key="6">
    <source>
        <dbReference type="ARBA" id="ARBA00023136"/>
    </source>
</evidence>
<evidence type="ECO:0000256" key="8">
    <source>
        <dbReference type="SAM" id="Phobius"/>
    </source>
</evidence>
<evidence type="ECO:0000256" key="3">
    <source>
        <dbReference type="ARBA" id="ARBA00022475"/>
    </source>
</evidence>
<dbReference type="SUPFAM" id="SSF103473">
    <property type="entry name" value="MFS general substrate transporter"/>
    <property type="match status" value="1"/>
</dbReference>
<keyword evidence="4 8" id="KW-0812">Transmembrane</keyword>
<feature type="transmembrane region" description="Helical" evidence="8">
    <location>
        <begin position="275"/>
        <end position="299"/>
    </location>
</feature>
<feature type="transmembrane region" description="Helical" evidence="8">
    <location>
        <begin position="85"/>
        <end position="108"/>
    </location>
</feature>
<feature type="domain" description="Major facilitator superfamily (MFS) profile" evidence="9">
    <location>
        <begin position="19"/>
        <end position="474"/>
    </location>
</feature>
<dbReference type="InterPro" id="IPR004638">
    <property type="entry name" value="EmrB-like"/>
</dbReference>
<feature type="transmembrane region" description="Helical" evidence="8">
    <location>
        <begin position="450"/>
        <end position="470"/>
    </location>
</feature>
<dbReference type="PANTHER" id="PTHR42718:SF46">
    <property type="entry name" value="BLR6921 PROTEIN"/>
    <property type="match status" value="1"/>
</dbReference>
<feature type="transmembrane region" description="Helical" evidence="8">
    <location>
        <begin position="53"/>
        <end position="73"/>
    </location>
</feature>
<dbReference type="GO" id="GO:0022857">
    <property type="term" value="F:transmembrane transporter activity"/>
    <property type="evidence" value="ECO:0007669"/>
    <property type="project" value="InterPro"/>
</dbReference>
<name>Q2JBG4_FRACC</name>
<evidence type="ECO:0000256" key="4">
    <source>
        <dbReference type="ARBA" id="ARBA00022692"/>
    </source>
</evidence>
<gene>
    <name evidence="10" type="ordered locus">Francci3_2004</name>
</gene>
<feature type="transmembrane region" description="Helical" evidence="8">
    <location>
        <begin position="206"/>
        <end position="226"/>
    </location>
</feature>
<feature type="transmembrane region" description="Helical" evidence="8">
    <location>
        <begin position="369"/>
        <end position="392"/>
    </location>
</feature>
<dbReference type="Proteomes" id="UP000001937">
    <property type="component" value="Chromosome"/>
</dbReference>
<keyword evidence="3" id="KW-1003">Cell membrane</keyword>
<organism evidence="10 11">
    <name type="scientific">Frankia casuarinae (strain DSM 45818 / CECT 9043 / HFP020203 / CcI3)</name>
    <dbReference type="NCBI Taxonomy" id="106370"/>
    <lineage>
        <taxon>Bacteria</taxon>
        <taxon>Bacillati</taxon>
        <taxon>Actinomycetota</taxon>
        <taxon>Actinomycetes</taxon>
        <taxon>Frankiales</taxon>
        <taxon>Frankiaceae</taxon>
        <taxon>Frankia</taxon>
    </lineage>
</organism>
<feature type="transmembrane region" description="Helical" evidence="8">
    <location>
        <begin position="114"/>
        <end position="135"/>
    </location>
</feature>
<evidence type="ECO:0000313" key="11">
    <source>
        <dbReference type="Proteomes" id="UP000001937"/>
    </source>
</evidence>